<dbReference type="Proteomes" id="UP001151582">
    <property type="component" value="Unassembled WGS sequence"/>
</dbReference>
<name>A0A9W8B6X9_9FUNG</name>
<dbReference type="AlphaFoldDB" id="A0A9W8B6X9"/>
<dbReference type="InterPro" id="IPR020993">
    <property type="entry name" value="Centromere_CenpK"/>
</dbReference>
<evidence type="ECO:0000256" key="2">
    <source>
        <dbReference type="ARBA" id="ARBA00004584"/>
    </source>
</evidence>
<keyword evidence="7" id="KW-0137">Centromere</keyword>
<comment type="caution">
    <text evidence="8">The sequence shown here is derived from an EMBL/GenBank/DDBJ whole genome shotgun (WGS) entry which is preliminary data.</text>
</comment>
<keyword evidence="9" id="KW-1185">Reference proteome</keyword>
<dbReference type="GO" id="GO:0000070">
    <property type="term" value="P:mitotic sister chromatid segregation"/>
    <property type="evidence" value="ECO:0007669"/>
    <property type="project" value="TreeGrafter"/>
</dbReference>
<organism evidence="8 9">
    <name type="scientific">Dimargaris verticillata</name>
    <dbReference type="NCBI Taxonomy" id="2761393"/>
    <lineage>
        <taxon>Eukaryota</taxon>
        <taxon>Fungi</taxon>
        <taxon>Fungi incertae sedis</taxon>
        <taxon>Zoopagomycota</taxon>
        <taxon>Kickxellomycotina</taxon>
        <taxon>Dimargaritomycetes</taxon>
        <taxon>Dimargaritales</taxon>
        <taxon>Dimargaritaceae</taxon>
        <taxon>Dimargaris</taxon>
    </lineage>
</organism>
<comment type="similarity">
    <text evidence="3">Belongs to the CENP-K/MCM22 family.</text>
</comment>
<evidence type="ECO:0000256" key="6">
    <source>
        <dbReference type="ARBA" id="ARBA00023242"/>
    </source>
</evidence>
<dbReference type="GO" id="GO:0005634">
    <property type="term" value="C:nucleus"/>
    <property type="evidence" value="ECO:0007669"/>
    <property type="project" value="UniProtKB-SubCell"/>
</dbReference>
<protein>
    <submittedName>
        <fullName evidence="8">Uncharacterized protein</fullName>
    </submittedName>
</protein>
<dbReference type="GO" id="GO:0051382">
    <property type="term" value="P:kinetochore assembly"/>
    <property type="evidence" value="ECO:0007669"/>
    <property type="project" value="InterPro"/>
</dbReference>
<keyword evidence="6" id="KW-0539">Nucleus</keyword>
<keyword evidence="4" id="KW-0158">Chromosome</keyword>
<proteinExistence type="inferred from homology"/>
<accession>A0A9W8B6X9</accession>
<gene>
    <name evidence="8" type="ORF">H4R34_001070</name>
</gene>
<dbReference type="GO" id="GO:0000775">
    <property type="term" value="C:chromosome, centromeric region"/>
    <property type="evidence" value="ECO:0007669"/>
    <property type="project" value="UniProtKB-SubCell"/>
</dbReference>
<dbReference type="OrthoDB" id="9445768at2759"/>
<evidence type="ECO:0000313" key="9">
    <source>
        <dbReference type="Proteomes" id="UP001151582"/>
    </source>
</evidence>
<comment type="subcellular location">
    <subcellularLocation>
        <location evidence="2">Chromosome</location>
        <location evidence="2">Centromere</location>
    </subcellularLocation>
    <subcellularLocation>
        <location evidence="1">Nucleus</location>
    </subcellularLocation>
</comment>
<evidence type="ECO:0000256" key="3">
    <source>
        <dbReference type="ARBA" id="ARBA00005795"/>
    </source>
</evidence>
<dbReference type="PANTHER" id="PTHR14401:SF6">
    <property type="entry name" value="CENTROMERE PROTEIN K"/>
    <property type="match status" value="1"/>
</dbReference>
<sequence length="130" mass="15066">MILFSKCQRQIIMARLKSRAELTKLRQQHTQTMGDLLQFLEKHYPPVHAVDQPHPAKRRRSASAISDATFSLKDMLEDLMNLSVSHPDDPYYTLMPGKFWEPHVQLLLNAGIVVHHPNDAARIKLFEFHL</sequence>
<keyword evidence="5" id="KW-0175">Coiled coil</keyword>
<dbReference type="PANTHER" id="PTHR14401">
    <property type="entry name" value="CENTROMERE PROTEIN K"/>
    <property type="match status" value="1"/>
</dbReference>
<evidence type="ECO:0000256" key="1">
    <source>
        <dbReference type="ARBA" id="ARBA00004123"/>
    </source>
</evidence>
<dbReference type="Pfam" id="PF11802">
    <property type="entry name" value="CENP-K"/>
    <property type="match status" value="1"/>
</dbReference>
<evidence type="ECO:0000313" key="8">
    <source>
        <dbReference type="EMBL" id="KAJ1983782.1"/>
    </source>
</evidence>
<evidence type="ECO:0000256" key="5">
    <source>
        <dbReference type="ARBA" id="ARBA00023054"/>
    </source>
</evidence>
<evidence type="ECO:0000256" key="4">
    <source>
        <dbReference type="ARBA" id="ARBA00022454"/>
    </source>
</evidence>
<reference evidence="8" key="1">
    <citation type="submission" date="2022-07" db="EMBL/GenBank/DDBJ databases">
        <title>Phylogenomic reconstructions and comparative analyses of Kickxellomycotina fungi.</title>
        <authorList>
            <person name="Reynolds N.K."/>
            <person name="Stajich J.E."/>
            <person name="Barry K."/>
            <person name="Grigoriev I.V."/>
            <person name="Crous P."/>
            <person name="Smith M.E."/>
        </authorList>
    </citation>
    <scope>NUCLEOTIDE SEQUENCE</scope>
    <source>
        <strain evidence="8">RSA 567</strain>
    </source>
</reference>
<evidence type="ECO:0000256" key="7">
    <source>
        <dbReference type="ARBA" id="ARBA00023328"/>
    </source>
</evidence>
<dbReference type="EMBL" id="JANBQB010000041">
    <property type="protein sequence ID" value="KAJ1983782.1"/>
    <property type="molecule type" value="Genomic_DNA"/>
</dbReference>